<feature type="binding site" evidence="2">
    <location>
        <position position="11"/>
    </location>
    <ligand>
        <name>substrate</name>
    </ligand>
</feature>
<dbReference type="Proteomes" id="UP001054801">
    <property type="component" value="Chromosome"/>
</dbReference>
<dbReference type="HAMAP" id="MF_00549">
    <property type="entry name" value="Methylglyoxal_synth"/>
    <property type="match status" value="1"/>
</dbReference>
<dbReference type="InterPro" id="IPR011607">
    <property type="entry name" value="MGS-like_dom"/>
</dbReference>
<dbReference type="PROSITE" id="PS01335">
    <property type="entry name" value="METHYLGLYOXAL_SYNTH"/>
    <property type="match status" value="1"/>
</dbReference>
<evidence type="ECO:0000313" key="5">
    <source>
        <dbReference type="Proteomes" id="UP001054801"/>
    </source>
</evidence>
<feature type="binding site" evidence="2">
    <location>
        <position position="90"/>
    </location>
    <ligand>
        <name>substrate</name>
    </ligand>
</feature>
<dbReference type="PROSITE" id="PS51855">
    <property type="entry name" value="MGS"/>
    <property type="match status" value="1"/>
</dbReference>
<dbReference type="SMART" id="SM00851">
    <property type="entry name" value="MGS"/>
    <property type="match status" value="1"/>
</dbReference>
<dbReference type="PANTHER" id="PTHR30492">
    <property type="entry name" value="METHYLGLYOXAL SYNTHASE"/>
    <property type="match status" value="1"/>
</dbReference>
<dbReference type="SUPFAM" id="SSF52335">
    <property type="entry name" value="Methylglyoxal synthase-like"/>
    <property type="match status" value="1"/>
</dbReference>
<feature type="domain" description="MGS-like" evidence="3">
    <location>
        <begin position="1"/>
        <end position="151"/>
    </location>
</feature>
<accession>A0ABY3T4L6</accession>
<dbReference type="GO" id="GO:0008929">
    <property type="term" value="F:methylglyoxal synthase activity"/>
    <property type="evidence" value="ECO:0007669"/>
    <property type="project" value="UniProtKB-EC"/>
</dbReference>
<dbReference type="Gene3D" id="3.40.50.1380">
    <property type="entry name" value="Methylglyoxal synthase-like domain"/>
    <property type="match status" value="1"/>
</dbReference>
<dbReference type="EMBL" id="CP091244">
    <property type="protein sequence ID" value="UJS25448.1"/>
    <property type="molecule type" value="Genomic_DNA"/>
</dbReference>
<dbReference type="InterPro" id="IPR018148">
    <property type="entry name" value="Methylglyoxal_synth_AS"/>
</dbReference>
<proteinExistence type="inferred from homology"/>
<evidence type="ECO:0000259" key="3">
    <source>
        <dbReference type="PROSITE" id="PS51855"/>
    </source>
</evidence>
<keyword evidence="2 4" id="KW-0456">Lyase</keyword>
<evidence type="ECO:0000256" key="1">
    <source>
        <dbReference type="ARBA" id="ARBA00006287"/>
    </source>
</evidence>
<reference evidence="4" key="1">
    <citation type="journal article" date="2022" name="Microorganisms">
        <title>Two New Species of Filamentous Sulfur Bacteria of the Genus Thiothrix, Thiothrix winogradskyi sp. nov. and 'Candidatus Thiothrix sulfatifontis' sp. nov.</title>
        <authorList>
            <person name="Ravin N.V."/>
            <person name="Rossetti S."/>
            <person name="Beletsky A.V."/>
            <person name="Kadnikov V.V."/>
            <person name="Rudenko T.S."/>
            <person name="Smolyakov D.D."/>
            <person name="Moskvitina M.I."/>
            <person name="Gureeva M.V."/>
            <person name="Mardanov A.V."/>
            <person name="Grabovich M.Y."/>
        </authorList>
    </citation>
    <scope>NUCLEOTIDE SEQUENCE</scope>
    <source>
        <strain evidence="4">CT3</strain>
    </source>
</reference>
<dbReference type="CDD" id="cd01422">
    <property type="entry name" value="MGS"/>
    <property type="match status" value="1"/>
</dbReference>
<comment type="similarity">
    <text evidence="1 2">Belongs to the methylglyoxal synthase family.</text>
</comment>
<organism evidence="4 5">
    <name type="scientific">Thiothrix winogradskyi</name>
    <dbReference type="NCBI Taxonomy" id="96472"/>
    <lineage>
        <taxon>Bacteria</taxon>
        <taxon>Pseudomonadati</taxon>
        <taxon>Pseudomonadota</taxon>
        <taxon>Gammaproteobacteria</taxon>
        <taxon>Thiotrichales</taxon>
        <taxon>Thiotrichaceae</taxon>
        <taxon>Thiothrix</taxon>
    </lineage>
</organism>
<feature type="binding site" evidence="2">
    <location>
        <begin position="57"/>
        <end position="58"/>
    </location>
    <ligand>
        <name>substrate</name>
    </ligand>
</feature>
<dbReference type="PANTHER" id="PTHR30492:SF0">
    <property type="entry name" value="METHYLGLYOXAL SYNTHASE"/>
    <property type="match status" value="1"/>
</dbReference>
<evidence type="ECO:0000313" key="4">
    <source>
        <dbReference type="EMBL" id="UJS25448.1"/>
    </source>
</evidence>
<dbReference type="NCBIfam" id="TIGR00160">
    <property type="entry name" value="MGSA"/>
    <property type="match status" value="1"/>
</dbReference>
<feature type="binding site" evidence="2">
    <location>
        <position position="15"/>
    </location>
    <ligand>
        <name>substrate</name>
    </ligand>
</feature>
<dbReference type="InterPro" id="IPR036914">
    <property type="entry name" value="MGS-like_dom_sf"/>
</dbReference>
<gene>
    <name evidence="2" type="primary">mgsA</name>
    <name evidence="4" type="ORF">L2Y54_05250</name>
</gene>
<evidence type="ECO:0000256" key="2">
    <source>
        <dbReference type="HAMAP-Rule" id="MF_00549"/>
    </source>
</evidence>
<protein>
    <recommendedName>
        <fullName evidence="2">Methylglyoxal synthase</fullName>
        <shortName evidence="2">MGS</shortName>
        <ecNumber evidence="2">4.2.3.3</ecNumber>
    </recommendedName>
</protein>
<name>A0ABY3T4L6_9GAMM</name>
<comment type="catalytic activity">
    <reaction evidence="2">
        <text>dihydroxyacetone phosphate = methylglyoxal + phosphate</text>
        <dbReference type="Rhea" id="RHEA:17937"/>
        <dbReference type="ChEBI" id="CHEBI:17158"/>
        <dbReference type="ChEBI" id="CHEBI:43474"/>
        <dbReference type="ChEBI" id="CHEBI:57642"/>
        <dbReference type="EC" id="4.2.3.3"/>
    </reaction>
</comment>
<dbReference type="EC" id="4.2.3.3" evidence="2"/>
<feature type="active site" description="Proton donor/acceptor" evidence="2">
    <location>
        <position position="63"/>
    </location>
</feature>
<keyword evidence="5" id="KW-1185">Reference proteome</keyword>
<dbReference type="InterPro" id="IPR004363">
    <property type="entry name" value="Methylgl_synth"/>
</dbReference>
<sequence>MHRHKIALVAHDNLKPALIQWSKANYPILAECALFATGTTGRLITEQTGLEVTCLLSGPLGGDQQIGARISEGLIDILIFFWDPMTPVPHDADVKALLRIATLLNIPMANNQSTADCVLAMLRLSKIDTQPWIVNFNAPPPLNYTGKAKQFPNRSSSLPLAARNKYQIPPIMSINAAPQPNVY</sequence>
<dbReference type="Pfam" id="PF02142">
    <property type="entry name" value="MGS"/>
    <property type="match status" value="1"/>
</dbReference>
<comment type="function">
    <text evidence="2">Catalyzes the formation of methylglyoxal from dihydroxyacetone phosphate.</text>
</comment>
<feature type="binding site" evidence="2">
    <location>
        <begin position="37"/>
        <end position="40"/>
    </location>
    <ligand>
        <name>substrate</name>
    </ligand>
</feature>
<dbReference type="RefSeq" id="WP_236500700.1">
    <property type="nucleotide sequence ID" value="NZ_CP091244.1"/>
</dbReference>
<dbReference type="NCBIfam" id="NF003559">
    <property type="entry name" value="PRK05234.1"/>
    <property type="match status" value="1"/>
</dbReference>